<dbReference type="AlphaFoldDB" id="A0A167P690"/>
<gene>
    <name evidence="1" type="ORF">N478_10650</name>
</gene>
<protein>
    <submittedName>
        <fullName evidence="1">Uncharacterized protein</fullName>
    </submittedName>
</protein>
<dbReference type="PATRIC" id="fig|1365257.3.peg.518"/>
<dbReference type="Proteomes" id="UP000076661">
    <property type="component" value="Unassembled WGS sequence"/>
</dbReference>
<sequence>MPIIDIKVGVNSLMHSKPAIDVLCSNGPYKEDVMFGFAALMRSLESPYFI</sequence>
<name>A0A167P690_9GAMM</name>
<proteinExistence type="predicted"/>
<comment type="caution">
    <text evidence="1">The sequence shown here is derived from an EMBL/GenBank/DDBJ whole genome shotgun (WGS) entry which is preliminary data.</text>
</comment>
<organism evidence="1 2">
    <name type="scientific">Pseudoalteromonas luteoviolacea S4060-1</name>
    <dbReference type="NCBI Taxonomy" id="1365257"/>
    <lineage>
        <taxon>Bacteria</taxon>
        <taxon>Pseudomonadati</taxon>
        <taxon>Pseudomonadota</taxon>
        <taxon>Gammaproteobacteria</taxon>
        <taxon>Alteromonadales</taxon>
        <taxon>Pseudoalteromonadaceae</taxon>
        <taxon>Pseudoalteromonas</taxon>
    </lineage>
</organism>
<evidence type="ECO:0000313" key="2">
    <source>
        <dbReference type="Proteomes" id="UP000076661"/>
    </source>
</evidence>
<reference evidence="1 2" key="1">
    <citation type="submission" date="2013-07" db="EMBL/GenBank/DDBJ databases">
        <title>Comparative Genomic and Metabolomic Analysis of Twelve Strains of Pseudoalteromonas luteoviolacea.</title>
        <authorList>
            <person name="Vynne N.G."/>
            <person name="Mansson M."/>
            <person name="Gram L."/>
        </authorList>
    </citation>
    <scope>NUCLEOTIDE SEQUENCE [LARGE SCALE GENOMIC DNA]</scope>
    <source>
        <strain evidence="1 2">S4060-1</strain>
    </source>
</reference>
<dbReference type="EMBL" id="AUXX01000004">
    <property type="protein sequence ID" value="KZN69600.1"/>
    <property type="molecule type" value="Genomic_DNA"/>
</dbReference>
<evidence type="ECO:0000313" key="1">
    <source>
        <dbReference type="EMBL" id="KZN69600.1"/>
    </source>
</evidence>
<accession>A0A167P690</accession>